<keyword evidence="3" id="KW-1185">Reference proteome</keyword>
<protein>
    <submittedName>
        <fullName evidence="2">Uncharacterized protein</fullName>
    </submittedName>
</protein>
<reference evidence="2 3" key="1">
    <citation type="submission" date="2021-01" db="EMBL/GenBank/DDBJ databases">
        <title>Sequencing the genomes of 1000 actinobacteria strains.</title>
        <authorList>
            <person name="Klenk H.-P."/>
        </authorList>
    </citation>
    <scope>NUCLEOTIDE SEQUENCE [LARGE SCALE GENOMIC DNA]</scope>
    <source>
        <strain evidence="2 3">DSM 100204</strain>
    </source>
</reference>
<proteinExistence type="predicted"/>
<comment type="caution">
    <text evidence="2">The sequence shown here is derived from an EMBL/GenBank/DDBJ whole genome shotgun (WGS) entry which is preliminary data.</text>
</comment>
<evidence type="ECO:0000313" key="3">
    <source>
        <dbReference type="Proteomes" id="UP000764837"/>
    </source>
</evidence>
<dbReference type="EMBL" id="JAFBBP010000001">
    <property type="protein sequence ID" value="MBM7489486.1"/>
    <property type="molecule type" value="Genomic_DNA"/>
</dbReference>
<gene>
    <name evidence="2" type="ORF">JOD64_000708</name>
</gene>
<accession>A0ABS2LMU0</accession>
<dbReference type="RefSeq" id="WP_204940875.1">
    <property type="nucleotide sequence ID" value="NZ_JAFBBP010000001.1"/>
</dbReference>
<sequence>MADPAKITPPPADVAPPTLSIQTTWERDTSASPQWYSGPKIEVQDPVAPDAGAKPPEAVPDVKAFEVSTGDIEDRVIAMLSELDGQVKDYNDFKSYVEARKNWIFSVTDEDQIEGDGNPYNGEQDSYFPYMVSGQQAPQPAPDDYDDNYYGASPAQVTQINTYMDNLLLACADVIHLVGQYALTVDNAGQIYANVDYGAKFPDPPPLKPII</sequence>
<organism evidence="2 3">
    <name type="scientific">Micromonospora luteifusca</name>
    <dbReference type="NCBI Taxonomy" id="709860"/>
    <lineage>
        <taxon>Bacteria</taxon>
        <taxon>Bacillati</taxon>
        <taxon>Actinomycetota</taxon>
        <taxon>Actinomycetes</taxon>
        <taxon>Micromonosporales</taxon>
        <taxon>Micromonosporaceae</taxon>
        <taxon>Micromonospora</taxon>
    </lineage>
</organism>
<dbReference type="Proteomes" id="UP000764837">
    <property type="component" value="Unassembled WGS sequence"/>
</dbReference>
<evidence type="ECO:0000256" key="1">
    <source>
        <dbReference type="SAM" id="MobiDB-lite"/>
    </source>
</evidence>
<evidence type="ECO:0000313" key="2">
    <source>
        <dbReference type="EMBL" id="MBM7489486.1"/>
    </source>
</evidence>
<feature type="region of interest" description="Disordered" evidence="1">
    <location>
        <begin position="28"/>
        <end position="58"/>
    </location>
</feature>
<name>A0ABS2LMU0_9ACTN</name>